<dbReference type="Proteomes" id="UP000198287">
    <property type="component" value="Unassembled WGS sequence"/>
</dbReference>
<evidence type="ECO:0000256" key="1">
    <source>
        <dbReference type="SAM" id="MobiDB-lite"/>
    </source>
</evidence>
<feature type="region of interest" description="Disordered" evidence="1">
    <location>
        <begin position="697"/>
        <end position="754"/>
    </location>
</feature>
<name>A0A226DMH8_FOLCA</name>
<feature type="compositionally biased region" description="Low complexity" evidence="1">
    <location>
        <begin position="862"/>
        <end position="885"/>
    </location>
</feature>
<evidence type="ECO:0000313" key="2">
    <source>
        <dbReference type="EMBL" id="OXA46054.1"/>
    </source>
</evidence>
<gene>
    <name evidence="2" type="ORF">Fcan01_19215</name>
</gene>
<evidence type="ECO:0000313" key="3">
    <source>
        <dbReference type="Proteomes" id="UP000198287"/>
    </source>
</evidence>
<feature type="region of interest" description="Disordered" evidence="1">
    <location>
        <begin position="780"/>
        <end position="843"/>
    </location>
</feature>
<protein>
    <submittedName>
        <fullName evidence="2">Uncharacterized protein</fullName>
    </submittedName>
</protein>
<proteinExistence type="predicted"/>
<sequence length="1095" mass="120334">MECSTGLVVKFLKFGVIPGCSTGLVVKFFGKFGVTPGCSMGLVFKFLEIRGDSGVFDGVGSEEVYGVKKRNIRCKLKGAWSLEDWNIVAPGRVKEQPPDGGTVEDESRKYFVLLHVTSPNIIGRGRVLPVVQVINKTSIRKVQPSLISPPNYYAHTTTTTTIVSSSSSPTSLQSTPHKRNFTLVPTAASPCQKERRTPHPLTQLAPSSRLQCDEVSTTKTPHSLSTPHLHDVGVTDCHRGAPTFQVHIEDYEFISLDCGDSKDEVVFQSFLHVVGHSSHFFLAIKRIFLIIGSRSEGRRYILKIIYPVTHFVIRESGSSFNSTALRIISFLDIDITHPKPLTPHRPPRILVLLLLTASSHTLGPHNFGATSIGQSLPSARNFPISTSRPQIEVVPHTFGATSLGQSLQPATPFPISTSPPQNEVVAPHHDIILTSIPATFYLKTSILSPATFYPQPNASPQRLPSTTTLHSKPHLKHRSLRNLLHNDSVPINPSILIAPQPPPFFPFIIASPTLFQMGTTINDITISPGCSPPTDTNSPLSFPQVCPNTELEPLPTPAAPLPANIFVPPHILPSFQPVPPHHTNAFYRPPFPPSHISTIDGDFCACPPHISHIDNLTGWPTPATSSYDAVFAHLIQALRFTSIQDCNAHPPFVNPRSTNDPHFVSLLAQQLPSQLQQGIGTSDMRPHVVSAGSDSIHMLDAPRPRSSGQHMTFPDSPPTGNNYQQRTSQGNRNRNRNHRGRSSYSINRGGGFSTRQNVHSQFRITAPSNHWQSRNTEFRDTHHIQDGVGRNFGGGGRVHSRRRYKPNTNRPRSDNHSLPSPPNAHPRESSYNSLPIHTNYNPNRSFSHIPNTWRADLLTRPNQPNNLSRRLSNSNPLPSSPSQRLAPHTAGLISHAVQTIAVSLTTIRPTDHNLVPTHLLPFIAHLNLTKPVLRIDRTARPISYLPRGRTTFLSGTPSFSPDSLPSKPVSLLPQLCILILQTIPLDPSSGHNTHHPPTHILLPDDSLLLATCSIAPDTGSSVLYLPPCDSERRTVHQDHTTSLEEDFILPCHGPPSSQVAEVHLLVHPILGVQQLNPHADLSRRNAIGLRTSSTF</sequence>
<keyword evidence="3" id="KW-1185">Reference proteome</keyword>
<organism evidence="2 3">
    <name type="scientific">Folsomia candida</name>
    <name type="common">Springtail</name>
    <dbReference type="NCBI Taxonomy" id="158441"/>
    <lineage>
        <taxon>Eukaryota</taxon>
        <taxon>Metazoa</taxon>
        <taxon>Ecdysozoa</taxon>
        <taxon>Arthropoda</taxon>
        <taxon>Hexapoda</taxon>
        <taxon>Collembola</taxon>
        <taxon>Entomobryomorpha</taxon>
        <taxon>Isotomoidea</taxon>
        <taxon>Isotomidae</taxon>
        <taxon>Proisotominae</taxon>
        <taxon>Folsomia</taxon>
    </lineage>
</organism>
<accession>A0A226DMH8</accession>
<comment type="caution">
    <text evidence="2">The sequence shown here is derived from an EMBL/GenBank/DDBJ whole genome shotgun (WGS) entry which is preliminary data.</text>
</comment>
<feature type="region of interest" description="Disordered" evidence="1">
    <location>
        <begin position="857"/>
        <end position="886"/>
    </location>
</feature>
<reference evidence="2 3" key="1">
    <citation type="submission" date="2015-12" db="EMBL/GenBank/DDBJ databases">
        <title>The genome of Folsomia candida.</title>
        <authorList>
            <person name="Faddeeva A."/>
            <person name="Derks M.F."/>
            <person name="Anvar Y."/>
            <person name="Smit S."/>
            <person name="Van Straalen N."/>
            <person name="Roelofs D."/>
        </authorList>
    </citation>
    <scope>NUCLEOTIDE SEQUENCE [LARGE SCALE GENOMIC DNA]</scope>
    <source>
        <strain evidence="2 3">VU population</strain>
        <tissue evidence="2">Whole body</tissue>
    </source>
</reference>
<dbReference type="AlphaFoldDB" id="A0A226DMH8"/>
<feature type="compositionally biased region" description="Polar residues" evidence="1">
    <location>
        <begin position="718"/>
        <end position="729"/>
    </location>
</feature>
<feature type="compositionally biased region" description="Polar residues" evidence="1">
    <location>
        <begin position="829"/>
        <end position="843"/>
    </location>
</feature>
<dbReference type="EMBL" id="LNIX01000016">
    <property type="protein sequence ID" value="OXA46054.1"/>
    <property type="molecule type" value="Genomic_DNA"/>
</dbReference>